<dbReference type="EMBL" id="CP002959">
    <property type="protein sequence ID" value="AFM12350.1"/>
    <property type="molecule type" value="Genomic_DNA"/>
</dbReference>
<keyword evidence="5 7" id="KW-0472">Membrane</keyword>
<dbReference type="InterPro" id="IPR038377">
    <property type="entry name" value="Na/Glc_symporter_sf"/>
</dbReference>
<feature type="transmembrane region" description="Helical" evidence="7">
    <location>
        <begin position="520"/>
        <end position="540"/>
    </location>
</feature>
<evidence type="ECO:0000313" key="9">
    <source>
        <dbReference type="Proteomes" id="UP000006048"/>
    </source>
</evidence>
<evidence type="ECO:0000256" key="7">
    <source>
        <dbReference type="SAM" id="Phobius"/>
    </source>
</evidence>
<dbReference type="AlphaFoldDB" id="I4B4Z3"/>
<dbReference type="CDD" id="cd10325">
    <property type="entry name" value="SLC5sbd_vSGLT"/>
    <property type="match status" value="1"/>
</dbReference>
<feature type="transmembrane region" description="Helical" evidence="7">
    <location>
        <begin position="250"/>
        <end position="272"/>
    </location>
</feature>
<feature type="transmembrane region" description="Helical" evidence="7">
    <location>
        <begin position="397"/>
        <end position="417"/>
    </location>
</feature>
<evidence type="ECO:0000256" key="6">
    <source>
        <dbReference type="RuleBase" id="RU362091"/>
    </source>
</evidence>
<dbReference type="PROSITE" id="PS50283">
    <property type="entry name" value="NA_SOLUT_SYMP_3"/>
    <property type="match status" value="1"/>
</dbReference>
<feature type="transmembrane region" description="Helical" evidence="7">
    <location>
        <begin position="193"/>
        <end position="215"/>
    </location>
</feature>
<feature type="transmembrane region" description="Helical" evidence="7">
    <location>
        <begin position="482"/>
        <end position="499"/>
    </location>
</feature>
<feature type="transmembrane region" description="Helical" evidence="7">
    <location>
        <begin position="80"/>
        <end position="102"/>
    </location>
</feature>
<name>I4B4Z3_TURPD</name>
<evidence type="ECO:0000256" key="5">
    <source>
        <dbReference type="ARBA" id="ARBA00023136"/>
    </source>
</evidence>
<keyword evidence="4 7" id="KW-1133">Transmembrane helix</keyword>
<feature type="transmembrane region" description="Helical" evidence="7">
    <location>
        <begin position="6"/>
        <end position="26"/>
    </location>
</feature>
<dbReference type="PATRIC" id="fig|869212.3.peg.1696"/>
<dbReference type="STRING" id="869212.Turpa_1702"/>
<dbReference type="NCBIfam" id="TIGR00813">
    <property type="entry name" value="sss"/>
    <property type="match status" value="1"/>
</dbReference>
<dbReference type="HOGENOM" id="CLU_018808_9_3_12"/>
<dbReference type="Pfam" id="PF00474">
    <property type="entry name" value="SSF"/>
    <property type="match status" value="1"/>
</dbReference>
<feature type="transmembrane region" description="Helical" evidence="7">
    <location>
        <begin position="429"/>
        <end position="447"/>
    </location>
</feature>
<evidence type="ECO:0000313" key="8">
    <source>
        <dbReference type="EMBL" id="AFM12350.1"/>
    </source>
</evidence>
<feature type="transmembrane region" description="Helical" evidence="7">
    <location>
        <begin position="352"/>
        <end position="376"/>
    </location>
</feature>
<feature type="transmembrane region" description="Helical" evidence="7">
    <location>
        <begin position="293"/>
        <end position="318"/>
    </location>
</feature>
<feature type="transmembrane region" description="Helical" evidence="7">
    <location>
        <begin position="38"/>
        <end position="60"/>
    </location>
</feature>
<dbReference type="GO" id="GO:0005886">
    <property type="term" value="C:plasma membrane"/>
    <property type="evidence" value="ECO:0007669"/>
    <property type="project" value="TreeGrafter"/>
</dbReference>
<evidence type="ECO:0000256" key="4">
    <source>
        <dbReference type="ARBA" id="ARBA00022989"/>
    </source>
</evidence>
<dbReference type="KEGG" id="tpx:Turpa_1702"/>
<gene>
    <name evidence="8" type="ordered locus">Turpa_1702</name>
</gene>
<accession>I4B4Z3</accession>
<keyword evidence="3 7" id="KW-0812">Transmembrane</keyword>
<dbReference type="Proteomes" id="UP000006048">
    <property type="component" value="Chromosome"/>
</dbReference>
<dbReference type="Gene3D" id="1.20.1730.10">
    <property type="entry name" value="Sodium/glucose cotransporter"/>
    <property type="match status" value="1"/>
</dbReference>
<dbReference type="PANTHER" id="PTHR11819:SF195">
    <property type="entry name" value="SODIUM_GLUCOSE COTRANSPORTER 4"/>
    <property type="match status" value="1"/>
</dbReference>
<feature type="transmembrane region" description="Helical" evidence="7">
    <location>
        <begin position="169"/>
        <end position="186"/>
    </location>
</feature>
<evidence type="ECO:0000256" key="1">
    <source>
        <dbReference type="ARBA" id="ARBA00004141"/>
    </source>
</evidence>
<reference evidence="8 9" key="1">
    <citation type="submission" date="2012-06" db="EMBL/GenBank/DDBJ databases">
        <title>The complete chromosome of genome of Turneriella parva DSM 21527.</title>
        <authorList>
            <consortium name="US DOE Joint Genome Institute (JGI-PGF)"/>
            <person name="Lucas S."/>
            <person name="Han J."/>
            <person name="Lapidus A."/>
            <person name="Bruce D."/>
            <person name="Goodwin L."/>
            <person name="Pitluck S."/>
            <person name="Peters L."/>
            <person name="Kyrpides N."/>
            <person name="Mavromatis K."/>
            <person name="Ivanova N."/>
            <person name="Mikhailova N."/>
            <person name="Chertkov O."/>
            <person name="Detter J.C."/>
            <person name="Tapia R."/>
            <person name="Han C."/>
            <person name="Land M."/>
            <person name="Hauser L."/>
            <person name="Markowitz V."/>
            <person name="Cheng J.-F."/>
            <person name="Hugenholtz P."/>
            <person name="Woyke T."/>
            <person name="Wu D."/>
            <person name="Gronow S."/>
            <person name="Wellnitz S."/>
            <person name="Brambilla E."/>
            <person name="Klenk H.-P."/>
            <person name="Eisen J.A."/>
        </authorList>
    </citation>
    <scope>NUCLEOTIDE SEQUENCE [LARGE SCALE GENOMIC DNA]</scope>
    <source>
        <strain evidence="9">ATCC BAA-1111 / DSM 21527 / NCTC 11395 / H</strain>
    </source>
</reference>
<keyword evidence="9" id="KW-1185">Reference proteome</keyword>
<dbReference type="OrthoDB" id="9814523at2"/>
<organism evidence="8 9">
    <name type="scientific">Turneriella parva (strain ATCC BAA-1111 / DSM 21527 / NCTC 11395 / H)</name>
    <name type="common">Leptospira parva</name>
    <dbReference type="NCBI Taxonomy" id="869212"/>
    <lineage>
        <taxon>Bacteria</taxon>
        <taxon>Pseudomonadati</taxon>
        <taxon>Spirochaetota</taxon>
        <taxon>Spirochaetia</taxon>
        <taxon>Leptospirales</taxon>
        <taxon>Leptospiraceae</taxon>
        <taxon>Turneriella</taxon>
    </lineage>
</organism>
<feature type="transmembrane region" description="Helical" evidence="7">
    <location>
        <begin position="123"/>
        <end position="149"/>
    </location>
</feature>
<dbReference type="GO" id="GO:0005412">
    <property type="term" value="F:D-glucose:sodium symporter activity"/>
    <property type="evidence" value="ECO:0007669"/>
    <property type="project" value="TreeGrafter"/>
</dbReference>
<comment type="subcellular location">
    <subcellularLocation>
        <location evidence="1">Membrane</location>
        <topology evidence="1">Multi-pass membrane protein</topology>
    </subcellularLocation>
</comment>
<dbReference type="InterPro" id="IPR001734">
    <property type="entry name" value="Na/solute_symporter"/>
</dbReference>
<protein>
    <submittedName>
        <fullName evidence="8">SSS sodium solute transporter superfamily</fullName>
    </submittedName>
</protein>
<dbReference type="PANTHER" id="PTHR11819">
    <property type="entry name" value="SOLUTE CARRIER FAMILY 5"/>
    <property type="match status" value="1"/>
</dbReference>
<evidence type="ECO:0000256" key="3">
    <source>
        <dbReference type="ARBA" id="ARBA00022692"/>
    </source>
</evidence>
<comment type="similarity">
    <text evidence="2 6">Belongs to the sodium:solute symporter (SSF) (TC 2.A.21) family.</text>
</comment>
<proteinExistence type="inferred from homology"/>
<evidence type="ECO:0000256" key="2">
    <source>
        <dbReference type="ARBA" id="ARBA00006434"/>
    </source>
</evidence>
<dbReference type="RefSeq" id="WP_014802861.1">
    <property type="nucleotide sequence ID" value="NC_018020.1"/>
</dbReference>
<feature type="transmembrane region" description="Helical" evidence="7">
    <location>
        <begin position="454"/>
        <end position="476"/>
    </location>
</feature>
<sequence length="541" mass="58652">MKFSILDYTIVGAYFALILGVGLWVSRPKPGEDKTATDYFLAGNGLSWWVIGASLIASNISAEQFIGMSGSGFAIGMGIASYEFMGAITLIVVAVFFMPIFLKMRIYTMPEFLAKRYDNRVKTTMAVFWLLVFVFVNLSSILYLGALTIKNVMFSGEDIALFGRAVDPLILGILLLGAFSAAYSVYGGLKSVAVTDVIQVVFLIGGGLITTYIALQYTSDSGSAADGFWKLLRKAPEKFDMILDKSNPQYANLPGISVIVGGMWIANLYYWGCNQYIIQRALAGKSIREAQTGLAFAGVLKLLLPLIVVIPGIVAFVITTDPQSKHYGEIAKPDAAYPWLLHNFLPNGIKGLAFAALIAAIVSSLASMMNSISTIFTMDIYHGHLKTAATQSHLVKVGRFTSVVALVISIPVAIALQNLDQAFQFIQEFTGFVSPGALAIFLLGFFWKRATAKGALLAAIGTFIFSAALKATLPQIPFLDRMLIVFLLCAAVIAVSAIIEKRRPDSQTPITEPGMFATSLGFKLKSAFIVLALVVIYSVWW</sequence>